<evidence type="ECO:0000256" key="1">
    <source>
        <dbReference type="SAM" id="SignalP"/>
    </source>
</evidence>
<feature type="signal peptide" evidence="1">
    <location>
        <begin position="1"/>
        <end position="17"/>
    </location>
</feature>
<keyword evidence="1" id="KW-0732">Signal</keyword>
<reference evidence="2" key="1">
    <citation type="submission" date="2014-09" db="EMBL/GenBank/DDBJ databases">
        <authorList>
            <person name="Magalhaes I.L.F."/>
            <person name="Oliveira U."/>
            <person name="Santos F.R."/>
            <person name="Vidigal T.H.D.A."/>
            <person name="Brescovit A.D."/>
            <person name="Santos A.J."/>
        </authorList>
    </citation>
    <scope>NUCLEOTIDE SEQUENCE</scope>
    <source>
        <tissue evidence="2">Shoot tissue taken approximately 20 cm above the soil surface</tissue>
    </source>
</reference>
<reference evidence="2" key="2">
    <citation type="journal article" date="2015" name="Data Brief">
        <title>Shoot transcriptome of the giant reed, Arundo donax.</title>
        <authorList>
            <person name="Barrero R.A."/>
            <person name="Guerrero F.D."/>
            <person name="Moolhuijzen P."/>
            <person name="Goolsby J.A."/>
            <person name="Tidwell J."/>
            <person name="Bellgard S.E."/>
            <person name="Bellgard M.I."/>
        </authorList>
    </citation>
    <scope>NUCLEOTIDE SEQUENCE</scope>
    <source>
        <tissue evidence="2">Shoot tissue taken approximately 20 cm above the soil surface</tissue>
    </source>
</reference>
<dbReference type="EMBL" id="GBRH01202902">
    <property type="protein sequence ID" value="JAD94993.1"/>
    <property type="molecule type" value="Transcribed_RNA"/>
</dbReference>
<proteinExistence type="predicted"/>
<feature type="chain" id="PRO_5005168950" evidence="1">
    <location>
        <begin position="18"/>
        <end position="68"/>
    </location>
</feature>
<evidence type="ECO:0000313" key="2">
    <source>
        <dbReference type="EMBL" id="JAD94993.1"/>
    </source>
</evidence>
<organism evidence="2">
    <name type="scientific">Arundo donax</name>
    <name type="common">Giant reed</name>
    <name type="synonym">Donax arundinaceus</name>
    <dbReference type="NCBI Taxonomy" id="35708"/>
    <lineage>
        <taxon>Eukaryota</taxon>
        <taxon>Viridiplantae</taxon>
        <taxon>Streptophyta</taxon>
        <taxon>Embryophyta</taxon>
        <taxon>Tracheophyta</taxon>
        <taxon>Spermatophyta</taxon>
        <taxon>Magnoliopsida</taxon>
        <taxon>Liliopsida</taxon>
        <taxon>Poales</taxon>
        <taxon>Poaceae</taxon>
        <taxon>PACMAD clade</taxon>
        <taxon>Arundinoideae</taxon>
        <taxon>Arundineae</taxon>
        <taxon>Arundo</taxon>
    </lineage>
</organism>
<dbReference type="AlphaFoldDB" id="A0A0A9E7J1"/>
<name>A0A0A9E7J1_ARUDO</name>
<protein>
    <submittedName>
        <fullName evidence="2">Uncharacterized protein</fullName>
    </submittedName>
</protein>
<accession>A0A0A9E7J1</accession>
<sequence>MHFVASLLRLVLLQCKMHNTMHNISSIFLTREHRFLLGPSPLLWREHRWEQVEAVFLIYWKGYCCFIW</sequence>